<dbReference type="AlphaFoldDB" id="A0AA48RB70"/>
<evidence type="ECO:0000313" key="1">
    <source>
        <dbReference type="EMBL" id="CAJ0877337.1"/>
    </source>
</evidence>
<name>A0AA48RB70_9ZZZZ</name>
<reference evidence="1" key="1">
    <citation type="submission" date="2023-07" db="EMBL/GenBank/DDBJ databases">
        <authorList>
            <person name="Pelsma A.J. K."/>
        </authorList>
    </citation>
    <scope>NUCLEOTIDE SEQUENCE</scope>
</reference>
<sequence length="86" mass="9656">MKRTEFGRLIDTIFAAKAGEELSCSDYFERLPRYAELEAAGEDAAARLPDVRHHMHQCPECEEVYLGLLEVVLAEKNPTPPGKNLP</sequence>
<accession>A0AA48RB70</accession>
<organism evidence="1">
    <name type="scientific">freshwater sediment metagenome</name>
    <dbReference type="NCBI Taxonomy" id="556182"/>
    <lineage>
        <taxon>unclassified sequences</taxon>
        <taxon>metagenomes</taxon>
        <taxon>ecological metagenomes</taxon>
    </lineage>
</organism>
<gene>
    <name evidence="1" type="ORF">AMST5_02870</name>
</gene>
<protein>
    <submittedName>
        <fullName evidence="1">Uncharacterized protein</fullName>
    </submittedName>
</protein>
<proteinExistence type="predicted"/>
<dbReference type="EMBL" id="OY288114">
    <property type="protein sequence ID" value="CAJ0877337.1"/>
    <property type="molecule type" value="Genomic_DNA"/>
</dbReference>